<feature type="compositionally biased region" description="Basic and acidic residues" evidence="8">
    <location>
        <begin position="141"/>
        <end position="154"/>
    </location>
</feature>
<keyword evidence="4 6" id="KW-0694">RNA-binding</keyword>
<reference evidence="9 10" key="1">
    <citation type="submission" date="2015-10" db="EMBL/GenBank/DDBJ databases">
        <title>Full genome of DAOMC 229536 Phialocephala scopiformis, a fungal endophyte of spruce producing the potent anti-insectan compound rugulosin.</title>
        <authorList>
            <consortium name="DOE Joint Genome Institute"/>
            <person name="Walker A.K."/>
            <person name="Frasz S.L."/>
            <person name="Seifert K.A."/>
            <person name="Miller J.D."/>
            <person name="Mondo S.J."/>
            <person name="Labutti K."/>
            <person name="Lipzen A."/>
            <person name="Dockter R."/>
            <person name="Kennedy M."/>
            <person name="Grigoriev I.V."/>
            <person name="Spatafora J.W."/>
        </authorList>
    </citation>
    <scope>NUCLEOTIDE SEQUENCE [LARGE SCALE GENOMIC DNA]</scope>
    <source>
        <strain evidence="9 10">CBS 120377</strain>
    </source>
</reference>
<evidence type="ECO:0000256" key="4">
    <source>
        <dbReference type="ARBA" id="ARBA00022884"/>
    </source>
</evidence>
<feature type="compositionally biased region" description="Basic residues" evidence="8">
    <location>
        <begin position="221"/>
        <end position="238"/>
    </location>
</feature>
<dbReference type="RefSeq" id="XP_018061637.1">
    <property type="nucleotide sequence ID" value="XM_018216402.1"/>
</dbReference>
<comment type="function">
    <text evidence="6">Required for exosome-dependent processing of pre-rRNA and small nucleolar RNA (snRNA) precursors. Involved in processing of 35S pre-rRNA at the A0, A1 and A2 sites.</text>
</comment>
<evidence type="ECO:0000256" key="5">
    <source>
        <dbReference type="ARBA" id="ARBA00023242"/>
    </source>
</evidence>
<keyword evidence="10" id="KW-1185">Reference proteome</keyword>
<dbReference type="AlphaFoldDB" id="A0A132B4F7"/>
<feature type="compositionally biased region" description="Basic and acidic residues" evidence="8">
    <location>
        <begin position="205"/>
        <end position="215"/>
    </location>
</feature>
<feature type="coiled-coil region" evidence="7">
    <location>
        <begin position="3"/>
        <end position="30"/>
    </location>
</feature>
<keyword evidence="5 6" id="KW-0539">Nucleus</keyword>
<dbReference type="EMBL" id="KQ947440">
    <property type="protein sequence ID" value="KUJ07282.1"/>
    <property type="molecule type" value="Genomic_DNA"/>
</dbReference>
<dbReference type="GO" id="GO:0000460">
    <property type="term" value="P:maturation of 5.8S rRNA"/>
    <property type="evidence" value="ECO:0007669"/>
    <property type="project" value="TreeGrafter"/>
</dbReference>
<dbReference type="Pfam" id="PF04000">
    <property type="entry name" value="Sas10_Utp3"/>
    <property type="match status" value="1"/>
</dbReference>
<evidence type="ECO:0000256" key="1">
    <source>
        <dbReference type="ARBA" id="ARBA00004123"/>
    </source>
</evidence>
<dbReference type="GeneID" id="28826128"/>
<dbReference type="GO" id="GO:0003677">
    <property type="term" value="F:DNA binding"/>
    <property type="evidence" value="ECO:0007669"/>
    <property type="project" value="TreeGrafter"/>
</dbReference>
<dbReference type="STRING" id="149040.A0A132B4F7"/>
<feature type="compositionally biased region" description="Low complexity" evidence="8">
    <location>
        <begin position="193"/>
        <end position="202"/>
    </location>
</feature>
<evidence type="ECO:0000256" key="6">
    <source>
        <dbReference type="RuleBase" id="RU368003"/>
    </source>
</evidence>
<dbReference type="Proteomes" id="UP000070700">
    <property type="component" value="Unassembled WGS sequence"/>
</dbReference>
<evidence type="ECO:0000256" key="7">
    <source>
        <dbReference type="SAM" id="Coils"/>
    </source>
</evidence>
<keyword evidence="7" id="KW-0175">Coiled coil</keyword>
<dbReference type="GO" id="GO:0010468">
    <property type="term" value="P:regulation of gene expression"/>
    <property type="evidence" value="ECO:0007669"/>
    <property type="project" value="TreeGrafter"/>
</dbReference>
<dbReference type="InterPro" id="IPR007146">
    <property type="entry name" value="Sas10/Utp3/C1D"/>
</dbReference>
<feature type="region of interest" description="Disordered" evidence="8">
    <location>
        <begin position="141"/>
        <end position="238"/>
    </location>
</feature>
<dbReference type="KEGG" id="psco:LY89DRAFT_691755"/>
<dbReference type="GO" id="GO:0000178">
    <property type="term" value="C:exosome (RNase complex)"/>
    <property type="evidence" value="ECO:0007669"/>
    <property type="project" value="TreeGrafter"/>
</dbReference>
<accession>A0A132B4F7</accession>
<organism evidence="9 10">
    <name type="scientific">Mollisia scopiformis</name>
    <name type="common">Conifer needle endophyte fungus</name>
    <name type="synonym">Phialocephala scopiformis</name>
    <dbReference type="NCBI Taxonomy" id="149040"/>
    <lineage>
        <taxon>Eukaryota</taxon>
        <taxon>Fungi</taxon>
        <taxon>Dikarya</taxon>
        <taxon>Ascomycota</taxon>
        <taxon>Pezizomycotina</taxon>
        <taxon>Leotiomycetes</taxon>
        <taxon>Helotiales</taxon>
        <taxon>Mollisiaceae</taxon>
        <taxon>Mollisia</taxon>
    </lineage>
</organism>
<sequence>MDSTKVMSLLEQLDDEMDDLEESLSPLLKTALSETAAKLPLLQKAKTFTLVTYAIESMLFSYLRLNGVNARDHPVFIELTRVKQYFDKIKAAEAPAKDRNLVLDKSAAARFIKAGLSGNDKYDLEKAEREAKERARAHIRFEELAKHTAKGESEEKPEEEPDSSDSDSGSKSSAEAEEHAPIAPPRKKVKGDNSGNSSSSGSVEKAPRSKAEKKAFSKAKIEKKKAKSKAKKQKKSQS</sequence>
<dbReference type="PANTHER" id="PTHR15341:SF3">
    <property type="entry name" value="NUCLEAR NUCLEIC ACID-BINDING PROTEIN C1D"/>
    <property type="match status" value="1"/>
</dbReference>
<evidence type="ECO:0000313" key="10">
    <source>
        <dbReference type="Proteomes" id="UP000070700"/>
    </source>
</evidence>
<dbReference type="GO" id="GO:0005730">
    <property type="term" value="C:nucleolus"/>
    <property type="evidence" value="ECO:0007669"/>
    <property type="project" value="TreeGrafter"/>
</dbReference>
<evidence type="ECO:0000256" key="3">
    <source>
        <dbReference type="ARBA" id="ARBA00022552"/>
    </source>
</evidence>
<evidence type="ECO:0000256" key="2">
    <source>
        <dbReference type="ARBA" id="ARBA00009154"/>
    </source>
</evidence>
<keyword evidence="3 6" id="KW-0698">rRNA processing</keyword>
<dbReference type="GO" id="GO:0003723">
    <property type="term" value="F:RNA binding"/>
    <property type="evidence" value="ECO:0007669"/>
    <property type="project" value="UniProtKB-UniRule"/>
</dbReference>
<evidence type="ECO:0000256" key="8">
    <source>
        <dbReference type="SAM" id="MobiDB-lite"/>
    </source>
</evidence>
<dbReference type="OrthoDB" id="1421013at2759"/>
<dbReference type="InterPro" id="IPR011082">
    <property type="entry name" value="Exosome-assoc_fac/DNA_repair"/>
</dbReference>
<protein>
    <recommendedName>
        <fullName evidence="6">Exosome complex protein</fullName>
    </recommendedName>
</protein>
<comment type="similarity">
    <text evidence="2 6">Belongs to the C1D family.</text>
</comment>
<dbReference type="InParanoid" id="A0A132B4F7"/>
<comment type="subcellular location">
    <subcellularLocation>
        <location evidence="1 6">Nucleus</location>
    </subcellularLocation>
</comment>
<gene>
    <name evidence="9" type="ORF">LY89DRAFT_691755</name>
</gene>
<evidence type="ECO:0000313" key="9">
    <source>
        <dbReference type="EMBL" id="KUJ07282.1"/>
    </source>
</evidence>
<name>A0A132B4F7_MOLSC</name>
<feature type="compositionally biased region" description="Acidic residues" evidence="8">
    <location>
        <begin position="155"/>
        <end position="165"/>
    </location>
</feature>
<proteinExistence type="inferred from homology"/>
<dbReference type="PANTHER" id="PTHR15341">
    <property type="entry name" value="SUN-COR STEROID HORMONE RECEPTOR CO-REPRESSOR"/>
    <property type="match status" value="1"/>
</dbReference>